<dbReference type="EMBL" id="JAIFRP010000096">
    <property type="protein sequence ID" value="KAK2579298.1"/>
    <property type="molecule type" value="Genomic_DNA"/>
</dbReference>
<dbReference type="GO" id="GO:0005524">
    <property type="term" value="F:ATP binding"/>
    <property type="evidence" value="ECO:0007669"/>
    <property type="project" value="UniProtKB-KW"/>
</dbReference>
<dbReference type="SUPFAM" id="SSF56042">
    <property type="entry name" value="PurM C-terminal domain-like"/>
    <property type="match status" value="1"/>
</dbReference>
<dbReference type="InterPro" id="IPR004536">
    <property type="entry name" value="SPS/SelD"/>
</dbReference>
<keyword evidence="2" id="KW-0067">ATP-binding</keyword>
<name>A0AAD9RGM7_9HYME</name>
<dbReference type="Pfam" id="PF02769">
    <property type="entry name" value="AIRS_C"/>
    <property type="match status" value="1"/>
</dbReference>
<accession>A0AAD9RGM7</accession>
<dbReference type="GO" id="GO:0004756">
    <property type="term" value="F:selenide, water dikinase activity"/>
    <property type="evidence" value="ECO:0007669"/>
    <property type="project" value="TreeGrafter"/>
</dbReference>
<keyword evidence="5" id="KW-1185">Reference proteome</keyword>
<evidence type="ECO:0000256" key="2">
    <source>
        <dbReference type="ARBA" id="ARBA00022840"/>
    </source>
</evidence>
<reference evidence="4" key="1">
    <citation type="submission" date="2021-08" db="EMBL/GenBank/DDBJ databases">
        <authorList>
            <person name="Misof B."/>
            <person name="Oliver O."/>
            <person name="Podsiadlowski L."/>
            <person name="Donath A."/>
            <person name="Peters R."/>
            <person name="Mayer C."/>
            <person name="Rust J."/>
            <person name="Gunkel S."/>
            <person name="Lesny P."/>
            <person name="Martin S."/>
            <person name="Oeyen J.P."/>
            <person name="Petersen M."/>
            <person name="Panagiotis P."/>
            <person name="Wilbrandt J."/>
            <person name="Tanja T."/>
        </authorList>
    </citation>
    <scope>NUCLEOTIDE SEQUENCE</scope>
    <source>
        <strain evidence="4">GBR_01_08_01A</strain>
        <tissue evidence="4">Thorax + abdomen</tissue>
    </source>
</reference>
<dbReference type="Proteomes" id="UP001258017">
    <property type="component" value="Unassembled WGS sequence"/>
</dbReference>
<proteinExistence type="predicted"/>
<protein>
    <recommendedName>
        <fullName evidence="3">PurM-like C-terminal domain-containing protein</fullName>
    </recommendedName>
</protein>
<evidence type="ECO:0000313" key="5">
    <source>
        <dbReference type="Proteomes" id="UP001258017"/>
    </source>
</evidence>
<reference evidence="4" key="2">
    <citation type="journal article" date="2023" name="Commun. Biol.">
        <title>Intrasexual cuticular hydrocarbon dimorphism in a wasp sheds light on hydrocarbon biosynthesis genes in Hymenoptera.</title>
        <authorList>
            <person name="Moris V.C."/>
            <person name="Podsiadlowski L."/>
            <person name="Martin S."/>
            <person name="Oeyen J.P."/>
            <person name="Donath A."/>
            <person name="Petersen M."/>
            <person name="Wilbrandt J."/>
            <person name="Misof B."/>
            <person name="Liedtke D."/>
            <person name="Thamm M."/>
            <person name="Scheiner R."/>
            <person name="Schmitt T."/>
            <person name="Niehuis O."/>
        </authorList>
    </citation>
    <scope>NUCLEOTIDE SEQUENCE</scope>
    <source>
        <strain evidence="4">GBR_01_08_01A</strain>
    </source>
</reference>
<sequence>MSSQWSISENYLKSSQRRYQAANRQKKMPERRLKRNFLKQYNAHAACEVSSYGILGHAEALARRQKNNVNFVIHNMPVIARMSGMSKITGSTMPLLQGTMPEVSGGMLVVLPREQAAAYCKALEKTEHRQAWIVGIVENGERMARIIDRPRVIEVPPKDSGASLW</sequence>
<dbReference type="PANTHER" id="PTHR10256:SF0">
    <property type="entry name" value="INACTIVE SELENIDE, WATER DIKINASE-LIKE PROTEIN-RELATED"/>
    <property type="match status" value="1"/>
</dbReference>
<dbReference type="GO" id="GO:0005737">
    <property type="term" value="C:cytoplasm"/>
    <property type="evidence" value="ECO:0007669"/>
    <property type="project" value="TreeGrafter"/>
</dbReference>
<comment type="caution">
    <text evidence="4">The sequence shown here is derived from an EMBL/GenBank/DDBJ whole genome shotgun (WGS) entry which is preliminary data.</text>
</comment>
<dbReference type="AlphaFoldDB" id="A0AAD9RGM7"/>
<dbReference type="GO" id="GO:0016260">
    <property type="term" value="P:selenocysteine biosynthetic process"/>
    <property type="evidence" value="ECO:0007669"/>
    <property type="project" value="TreeGrafter"/>
</dbReference>
<dbReference type="Gene3D" id="3.90.650.10">
    <property type="entry name" value="PurM-like C-terminal domain"/>
    <property type="match status" value="1"/>
</dbReference>
<evidence type="ECO:0000313" key="4">
    <source>
        <dbReference type="EMBL" id="KAK2579298.1"/>
    </source>
</evidence>
<gene>
    <name evidence="4" type="ORF">KPH14_008256</name>
</gene>
<keyword evidence="1" id="KW-0547">Nucleotide-binding</keyword>
<organism evidence="4 5">
    <name type="scientific">Odynerus spinipes</name>
    <dbReference type="NCBI Taxonomy" id="1348599"/>
    <lineage>
        <taxon>Eukaryota</taxon>
        <taxon>Metazoa</taxon>
        <taxon>Ecdysozoa</taxon>
        <taxon>Arthropoda</taxon>
        <taxon>Hexapoda</taxon>
        <taxon>Insecta</taxon>
        <taxon>Pterygota</taxon>
        <taxon>Neoptera</taxon>
        <taxon>Endopterygota</taxon>
        <taxon>Hymenoptera</taxon>
        <taxon>Apocrita</taxon>
        <taxon>Aculeata</taxon>
        <taxon>Vespoidea</taxon>
        <taxon>Vespidae</taxon>
        <taxon>Eumeninae</taxon>
        <taxon>Odynerus</taxon>
    </lineage>
</organism>
<evidence type="ECO:0000259" key="3">
    <source>
        <dbReference type="Pfam" id="PF02769"/>
    </source>
</evidence>
<dbReference type="PANTHER" id="PTHR10256">
    <property type="entry name" value="SELENIDE, WATER DIKINASE"/>
    <property type="match status" value="1"/>
</dbReference>
<feature type="domain" description="PurM-like C-terminal" evidence="3">
    <location>
        <begin position="19"/>
        <end position="146"/>
    </location>
</feature>
<dbReference type="InterPro" id="IPR036676">
    <property type="entry name" value="PurM-like_C_sf"/>
</dbReference>
<evidence type="ECO:0000256" key="1">
    <source>
        <dbReference type="ARBA" id="ARBA00022741"/>
    </source>
</evidence>
<dbReference type="InterPro" id="IPR010918">
    <property type="entry name" value="PurM-like_C_dom"/>
</dbReference>